<accession>A0ABR0DY80</accession>
<comment type="caution">
    <text evidence="2">The sequence shown here is derived from an EMBL/GenBank/DDBJ whole genome shotgun (WGS) entry which is preliminary data.</text>
</comment>
<proteinExistence type="predicted"/>
<dbReference type="Proteomes" id="UP001305779">
    <property type="component" value="Unassembled WGS sequence"/>
</dbReference>
<feature type="compositionally biased region" description="Polar residues" evidence="1">
    <location>
        <begin position="216"/>
        <end position="232"/>
    </location>
</feature>
<dbReference type="EMBL" id="JAXOVC010000015">
    <property type="protein sequence ID" value="KAK4494054.1"/>
    <property type="molecule type" value="Genomic_DNA"/>
</dbReference>
<evidence type="ECO:0000256" key="1">
    <source>
        <dbReference type="SAM" id="MobiDB-lite"/>
    </source>
</evidence>
<protein>
    <submittedName>
        <fullName evidence="2">Uncharacterized protein</fullName>
    </submittedName>
</protein>
<organism evidence="2 3">
    <name type="scientific">Zasmidium cellare</name>
    <name type="common">Wine cellar mold</name>
    <name type="synonym">Racodium cellare</name>
    <dbReference type="NCBI Taxonomy" id="395010"/>
    <lineage>
        <taxon>Eukaryota</taxon>
        <taxon>Fungi</taxon>
        <taxon>Dikarya</taxon>
        <taxon>Ascomycota</taxon>
        <taxon>Pezizomycotina</taxon>
        <taxon>Dothideomycetes</taxon>
        <taxon>Dothideomycetidae</taxon>
        <taxon>Mycosphaerellales</taxon>
        <taxon>Mycosphaerellaceae</taxon>
        <taxon>Zasmidium</taxon>
    </lineage>
</organism>
<feature type="region of interest" description="Disordered" evidence="1">
    <location>
        <begin position="216"/>
        <end position="271"/>
    </location>
</feature>
<gene>
    <name evidence="2" type="ORF">PRZ48_015241</name>
</gene>
<name>A0ABR0DY80_ZASCE</name>
<sequence length="290" mass="31886">MPTFVWEARPSTIITEVGLEQFDVVEIVFDGQSGRPGIEEPKPRQAALHGSWREASAAIGVAKDDPMEKVCIPAINMQVGDVVWLPYYNHEFFSLILTAYGLSKRAFAHPAVIGFRGLQPKSNQTSSPGSNLKPGVLEKEIQAQQTRDMTMVRRLLEIRAEVKGLREDIQGIGARVDRLEGKTTNKYTTGTSGSMAPMITPSNTNTMTPSAMAYQQAPSQGYAQPRQPTATPTGHRHGMPRALSHDETKPHSLPTSPAWEQAGMTDYNHGAPFEDFAFDDLENIDPAGRR</sequence>
<evidence type="ECO:0000313" key="2">
    <source>
        <dbReference type="EMBL" id="KAK4494054.1"/>
    </source>
</evidence>
<evidence type="ECO:0000313" key="3">
    <source>
        <dbReference type="Proteomes" id="UP001305779"/>
    </source>
</evidence>
<reference evidence="2 3" key="1">
    <citation type="journal article" date="2023" name="G3 (Bethesda)">
        <title>A chromosome-level genome assembly of Zasmidium syzygii isolated from banana leaves.</title>
        <authorList>
            <person name="van Westerhoven A.C."/>
            <person name="Mehrabi R."/>
            <person name="Talebi R."/>
            <person name="Steentjes M.B.F."/>
            <person name="Corcolon B."/>
            <person name="Chong P.A."/>
            <person name="Kema G.H.J."/>
            <person name="Seidl M.F."/>
        </authorList>
    </citation>
    <scope>NUCLEOTIDE SEQUENCE [LARGE SCALE GENOMIC DNA]</scope>
    <source>
        <strain evidence="2 3">P124</strain>
    </source>
</reference>
<keyword evidence="3" id="KW-1185">Reference proteome</keyword>